<dbReference type="Proteomes" id="UP000660680">
    <property type="component" value="Unassembled WGS sequence"/>
</dbReference>
<reference evidence="2" key="1">
    <citation type="journal article" date="2014" name="Int. J. Syst. Evol. Microbiol.">
        <title>Complete genome sequence of Corynebacterium casei LMG S-19264T (=DSM 44701T), isolated from a smear-ripened cheese.</title>
        <authorList>
            <consortium name="US DOE Joint Genome Institute (JGI-PGF)"/>
            <person name="Walter F."/>
            <person name="Albersmeier A."/>
            <person name="Kalinowski J."/>
            <person name="Ruckert C."/>
        </authorList>
    </citation>
    <scope>NUCLEOTIDE SEQUENCE</scope>
    <source>
        <strain evidence="2">JCM 3276</strain>
    </source>
</reference>
<dbReference type="RefSeq" id="WP_189210544.1">
    <property type="nucleotide sequence ID" value="NZ_BMRB01000002.1"/>
</dbReference>
<protein>
    <submittedName>
        <fullName evidence="2">Uncharacterized protein</fullName>
    </submittedName>
</protein>
<dbReference type="EMBL" id="BMRB01000002">
    <property type="protein sequence ID" value="GGS30174.1"/>
    <property type="molecule type" value="Genomic_DNA"/>
</dbReference>
<gene>
    <name evidence="2" type="ORF">GCM10010171_24580</name>
</gene>
<proteinExistence type="predicted"/>
<keyword evidence="3" id="KW-1185">Reference proteome</keyword>
<accession>A0A918GDZ0</accession>
<sequence>MIRTAAICTITTAALTGVTPTAQAAVAQTCLVNEVVTFSEPVTNTPKTVSVTVNGQLFNCTDPTARTGSYTETATLPDYTCTQLFYQGSGARVFTWTDPAVAPSTYSYNRTSSRVGANIVILLLGSITAGGFDAEPAKMQLTAVNPNPIRCATTGVSQLTLVGALTVGL</sequence>
<name>A0A918GDZ0_9PSEU</name>
<comment type="caution">
    <text evidence="2">The sequence shown here is derived from an EMBL/GenBank/DDBJ whole genome shotgun (WGS) entry which is preliminary data.</text>
</comment>
<evidence type="ECO:0000313" key="2">
    <source>
        <dbReference type="EMBL" id="GGS30174.1"/>
    </source>
</evidence>
<reference evidence="2" key="2">
    <citation type="submission" date="2020-09" db="EMBL/GenBank/DDBJ databases">
        <authorList>
            <person name="Sun Q."/>
            <person name="Ohkuma M."/>
        </authorList>
    </citation>
    <scope>NUCLEOTIDE SEQUENCE</scope>
    <source>
        <strain evidence="2">JCM 3276</strain>
    </source>
</reference>
<keyword evidence="1" id="KW-0732">Signal</keyword>
<evidence type="ECO:0000313" key="3">
    <source>
        <dbReference type="Proteomes" id="UP000660680"/>
    </source>
</evidence>
<organism evidence="2 3">
    <name type="scientific">Actinokineospora fastidiosa</name>
    <dbReference type="NCBI Taxonomy" id="1816"/>
    <lineage>
        <taxon>Bacteria</taxon>
        <taxon>Bacillati</taxon>
        <taxon>Actinomycetota</taxon>
        <taxon>Actinomycetes</taxon>
        <taxon>Pseudonocardiales</taxon>
        <taxon>Pseudonocardiaceae</taxon>
        <taxon>Actinokineospora</taxon>
    </lineage>
</organism>
<feature type="signal peptide" evidence="1">
    <location>
        <begin position="1"/>
        <end position="24"/>
    </location>
</feature>
<evidence type="ECO:0000256" key="1">
    <source>
        <dbReference type="SAM" id="SignalP"/>
    </source>
</evidence>
<dbReference type="AlphaFoldDB" id="A0A918GDZ0"/>
<feature type="chain" id="PRO_5037459367" evidence="1">
    <location>
        <begin position="25"/>
        <end position="169"/>
    </location>
</feature>